<feature type="transmembrane region" description="Helical" evidence="1">
    <location>
        <begin position="41"/>
        <end position="61"/>
    </location>
</feature>
<keyword evidence="1" id="KW-0472">Membrane</keyword>
<evidence type="ECO:0000256" key="1">
    <source>
        <dbReference type="SAM" id="Phobius"/>
    </source>
</evidence>
<evidence type="ECO:0000313" key="3">
    <source>
        <dbReference type="Proteomes" id="UP000646659"/>
    </source>
</evidence>
<dbReference type="Proteomes" id="UP000646659">
    <property type="component" value="Unassembled WGS sequence"/>
</dbReference>
<comment type="caution">
    <text evidence="2">The sequence shown here is derived from an EMBL/GenBank/DDBJ whole genome shotgun (WGS) entry which is preliminary data.</text>
</comment>
<dbReference type="OrthoDB" id="82241at2157"/>
<feature type="transmembrane region" description="Helical" evidence="1">
    <location>
        <begin position="7"/>
        <end position="29"/>
    </location>
</feature>
<gene>
    <name evidence="2" type="ORF">DNK57_06490</name>
</gene>
<dbReference type="EMBL" id="QKOF01000006">
    <property type="protein sequence ID" value="MBE2900439.1"/>
    <property type="molecule type" value="Genomic_DNA"/>
</dbReference>
<keyword evidence="1" id="KW-0812">Transmembrane</keyword>
<sequence length="66" mass="7277">MIERLKYSIKISFIMAVLGSAVLFIWGMIGRMEIGGDVLASALEGFVAFGIFGFILGFLIYNLEPE</sequence>
<protein>
    <submittedName>
        <fullName evidence="2">Uncharacterized protein</fullName>
    </submittedName>
</protein>
<reference evidence="2" key="1">
    <citation type="submission" date="2018-06" db="EMBL/GenBank/DDBJ databases">
        <title>Draft genome sequence of Methanothermobacter thermautotrophicus Strain WHS, a thermophilic, hydrogenotrophic methanogen isolated from Washburn Hot Springs in Yellowstone National Park, USA.</title>
        <authorList>
            <person name="Mckay L.J."/>
            <person name="Klingelsmith K."/>
            <person name="Inskeep W.P."/>
            <person name="Fields M.W."/>
        </authorList>
    </citation>
    <scope>NUCLEOTIDE SEQUENCE</scope>
    <source>
        <strain evidence="2">WHS</strain>
    </source>
</reference>
<organism evidence="2 3">
    <name type="scientific">Methanothermobacter thermautotrophicus</name>
    <name type="common">Methanobacterium thermoformicicum</name>
    <dbReference type="NCBI Taxonomy" id="145262"/>
    <lineage>
        <taxon>Archaea</taxon>
        <taxon>Methanobacteriati</taxon>
        <taxon>Methanobacteriota</taxon>
        <taxon>Methanomada group</taxon>
        <taxon>Methanobacteria</taxon>
        <taxon>Methanobacteriales</taxon>
        <taxon>Methanobacteriaceae</taxon>
        <taxon>Methanothermobacter</taxon>
    </lineage>
</organism>
<dbReference type="AlphaFoldDB" id="A0A842YM27"/>
<proteinExistence type="predicted"/>
<dbReference type="RefSeq" id="WP_192962162.1">
    <property type="nucleotide sequence ID" value="NZ_QKOF01000006.1"/>
</dbReference>
<accession>A0A842YM27</accession>
<keyword evidence="1" id="KW-1133">Transmembrane helix</keyword>
<name>A0A842YM27_METTF</name>
<evidence type="ECO:0000313" key="2">
    <source>
        <dbReference type="EMBL" id="MBE2900439.1"/>
    </source>
</evidence>